<gene>
    <name evidence="1" type="ORF">E5K00_09410</name>
</gene>
<keyword evidence="2" id="KW-1185">Reference proteome</keyword>
<dbReference type="Pfam" id="PF14054">
    <property type="entry name" value="DUF4249"/>
    <property type="match status" value="1"/>
</dbReference>
<accession>A0A4Z0Q7E2</accession>
<proteinExistence type="predicted"/>
<evidence type="ECO:0000313" key="2">
    <source>
        <dbReference type="Proteomes" id="UP000297549"/>
    </source>
</evidence>
<comment type="caution">
    <text evidence="1">The sequence shown here is derived from an EMBL/GenBank/DDBJ whole genome shotgun (WGS) entry which is preliminary data.</text>
</comment>
<dbReference type="AlphaFoldDB" id="A0A4Z0Q7E2"/>
<dbReference type="Proteomes" id="UP000297549">
    <property type="component" value="Unassembled WGS sequence"/>
</dbReference>
<dbReference type="EMBL" id="SRLC01000001">
    <property type="protein sequence ID" value="TGE25386.1"/>
    <property type="molecule type" value="Genomic_DNA"/>
</dbReference>
<dbReference type="OrthoDB" id="1117499at2"/>
<dbReference type="RefSeq" id="WP_135462963.1">
    <property type="nucleotide sequence ID" value="NZ_SRLC01000001.1"/>
</dbReference>
<reference evidence="1 2" key="1">
    <citation type="submission" date="2019-04" db="EMBL/GenBank/DDBJ databases">
        <authorList>
            <person name="Feng G."/>
            <person name="Zhang J."/>
            <person name="Zhu H."/>
        </authorList>
    </citation>
    <scope>NUCLEOTIDE SEQUENCE [LARGE SCALE GENOMIC DNA]</scope>
    <source>
        <strain evidence="1 2">JCM 31653</strain>
    </source>
</reference>
<protein>
    <submittedName>
        <fullName evidence="1">DUF4249 domain-containing protein</fullName>
    </submittedName>
</protein>
<organism evidence="1 2">
    <name type="scientific">Hymenobacter aquaticus</name>
    <dbReference type="NCBI Taxonomy" id="1867101"/>
    <lineage>
        <taxon>Bacteria</taxon>
        <taxon>Pseudomonadati</taxon>
        <taxon>Bacteroidota</taxon>
        <taxon>Cytophagia</taxon>
        <taxon>Cytophagales</taxon>
        <taxon>Hymenobacteraceae</taxon>
        <taxon>Hymenobacter</taxon>
    </lineage>
</organism>
<name>A0A4Z0Q7E2_9BACT</name>
<evidence type="ECO:0000313" key="1">
    <source>
        <dbReference type="EMBL" id="TGE25386.1"/>
    </source>
</evidence>
<sequence length="290" mass="32337">MTSFLRLLHPSLFTRAGQHLRRSVAALGVALAVAGCNLQKDIDVDIPAGPSQLVVECYLEPGVVPRLTVSETVPYLSSPTPTLLTDVAVVLTHPSGQKEAFRFTPGLDTLTQKLFTHKGKNPLIARPGDTFKLEVYDTQGRRVTATATMPARVPLDTVQWKFNDKSAEERRAYLLVKFRDPGATADFYRLQIHKDSISNDPNRDFELDDRLTNGQLVTLGTSYRYSTNDTLLVTLYHIDQPYYRFLQSVRDAQNANGNPFAQPAAVRSTVEGGVGIFTILSYDRRRVIVR</sequence>
<dbReference type="InterPro" id="IPR025345">
    <property type="entry name" value="DUF4249"/>
</dbReference>